<accession>A0ABU7LW99</accession>
<evidence type="ECO:0000313" key="1">
    <source>
        <dbReference type="EMBL" id="MEE2565822.1"/>
    </source>
</evidence>
<dbReference type="RefSeq" id="WP_330195354.1">
    <property type="nucleotide sequence ID" value="NZ_JAZDRO010000001.1"/>
</dbReference>
<organism evidence="1 2">
    <name type="scientific">Hyphobacterium marinum</name>
    <dbReference type="NCBI Taxonomy" id="3116574"/>
    <lineage>
        <taxon>Bacteria</taxon>
        <taxon>Pseudomonadati</taxon>
        <taxon>Pseudomonadota</taxon>
        <taxon>Alphaproteobacteria</taxon>
        <taxon>Maricaulales</taxon>
        <taxon>Maricaulaceae</taxon>
        <taxon>Hyphobacterium</taxon>
    </lineage>
</organism>
<protein>
    <submittedName>
        <fullName evidence="1">Uncharacterized protein</fullName>
    </submittedName>
</protein>
<keyword evidence="2" id="KW-1185">Reference proteome</keyword>
<sequence>MALLLVQALVIFLWLHNRPAAVCEREGGRWNATFQGCETIREASPTSSA</sequence>
<gene>
    <name evidence="1" type="ORF">V0U35_03945</name>
</gene>
<proteinExistence type="predicted"/>
<evidence type="ECO:0000313" key="2">
    <source>
        <dbReference type="Proteomes" id="UP001310692"/>
    </source>
</evidence>
<reference evidence="1 2" key="1">
    <citation type="submission" date="2024-01" db="EMBL/GenBank/DDBJ databases">
        <title>Hyphobacterium bacterium isolated from marine sediment.</title>
        <authorList>
            <person name="Zhao S."/>
        </authorList>
    </citation>
    <scope>NUCLEOTIDE SEQUENCE [LARGE SCALE GENOMIC DNA]</scope>
    <source>
        <strain evidence="1 2">Y60-23</strain>
    </source>
</reference>
<dbReference type="EMBL" id="JAZDRO010000001">
    <property type="protein sequence ID" value="MEE2565822.1"/>
    <property type="molecule type" value="Genomic_DNA"/>
</dbReference>
<comment type="caution">
    <text evidence="1">The sequence shown here is derived from an EMBL/GenBank/DDBJ whole genome shotgun (WGS) entry which is preliminary data.</text>
</comment>
<dbReference type="Proteomes" id="UP001310692">
    <property type="component" value="Unassembled WGS sequence"/>
</dbReference>
<name>A0ABU7LW99_9PROT</name>